<evidence type="ECO:0000256" key="1">
    <source>
        <dbReference type="SAM" id="MobiDB-lite"/>
    </source>
</evidence>
<feature type="non-terminal residue" evidence="2">
    <location>
        <position position="57"/>
    </location>
</feature>
<organism evidence="2">
    <name type="scientific">Tetraselmis sp. GSL018</name>
    <dbReference type="NCBI Taxonomy" id="582737"/>
    <lineage>
        <taxon>Eukaryota</taxon>
        <taxon>Viridiplantae</taxon>
        <taxon>Chlorophyta</taxon>
        <taxon>core chlorophytes</taxon>
        <taxon>Chlorodendrophyceae</taxon>
        <taxon>Chlorodendrales</taxon>
        <taxon>Chlorodendraceae</taxon>
        <taxon>Tetraselmis</taxon>
    </lineage>
</organism>
<reference evidence="2" key="1">
    <citation type="submission" date="2014-05" db="EMBL/GenBank/DDBJ databases">
        <title>The transcriptome of the halophilic microalga Tetraselmis sp. GSL018 isolated from the Great Salt Lake, Utah.</title>
        <authorList>
            <person name="Jinkerson R.E."/>
            <person name="D'Adamo S."/>
            <person name="Posewitz M.C."/>
        </authorList>
    </citation>
    <scope>NUCLEOTIDE SEQUENCE</scope>
    <source>
        <strain evidence="2">GSL018</strain>
    </source>
</reference>
<proteinExistence type="predicted"/>
<name>A0A061R899_9CHLO</name>
<protein>
    <submittedName>
        <fullName evidence="2">Uncharacterized protein</fullName>
    </submittedName>
</protein>
<accession>A0A061R899</accession>
<evidence type="ECO:0000313" key="2">
    <source>
        <dbReference type="EMBL" id="JAC68188.1"/>
    </source>
</evidence>
<dbReference type="EMBL" id="GBEZ01018227">
    <property type="protein sequence ID" value="JAC68188.1"/>
    <property type="molecule type" value="Transcribed_RNA"/>
</dbReference>
<gene>
    <name evidence="2" type="ORF">TSPGSL018_9315</name>
</gene>
<sequence length="57" mass="6448">MPKGERGRLEEEREEAAARETEPLSIDRQFQRALAWRLKVLCGDDCVLTMGLSSSLV</sequence>
<dbReference type="AlphaFoldDB" id="A0A061R899"/>
<feature type="region of interest" description="Disordered" evidence="1">
    <location>
        <begin position="1"/>
        <end position="23"/>
    </location>
</feature>
<feature type="compositionally biased region" description="Basic and acidic residues" evidence="1">
    <location>
        <begin position="1"/>
        <end position="22"/>
    </location>
</feature>